<name>A0A1X6NAL3_9APHY</name>
<feature type="compositionally biased region" description="Basic and acidic residues" evidence="1">
    <location>
        <begin position="274"/>
        <end position="284"/>
    </location>
</feature>
<feature type="region of interest" description="Disordered" evidence="1">
    <location>
        <begin position="433"/>
        <end position="466"/>
    </location>
</feature>
<reference evidence="2 3" key="1">
    <citation type="submission" date="2017-04" db="EMBL/GenBank/DDBJ databases">
        <title>Genome Sequence of the Model Brown-Rot Fungus Postia placenta SB12.</title>
        <authorList>
            <consortium name="DOE Joint Genome Institute"/>
            <person name="Gaskell J."/>
            <person name="Kersten P."/>
            <person name="Larrondo L.F."/>
            <person name="Canessa P."/>
            <person name="Martinez D."/>
            <person name="Hibbett D."/>
            <person name="Schmoll M."/>
            <person name="Kubicek C.P."/>
            <person name="Martinez A.T."/>
            <person name="Yadav J."/>
            <person name="Master E."/>
            <person name="Magnuson J.K."/>
            <person name="James T."/>
            <person name="Yaver D."/>
            <person name="Berka R."/>
            <person name="Labutti K."/>
            <person name="Lipzen A."/>
            <person name="Aerts A."/>
            <person name="Barry K."/>
            <person name="Henrissat B."/>
            <person name="Blanchette R."/>
            <person name="Grigoriev I."/>
            <person name="Cullen D."/>
        </authorList>
    </citation>
    <scope>NUCLEOTIDE SEQUENCE [LARGE SCALE GENOMIC DNA]</scope>
    <source>
        <strain evidence="2 3">MAD-698-R-SB12</strain>
    </source>
</reference>
<feature type="compositionally biased region" description="Basic and acidic residues" evidence="1">
    <location>
        <begin position="1"/>
        <end position="12"/>
    </location>
</feature>
<feature type="compositionally biased region" description="Low complexity" evidence="1">
    <location>
        <begin position="454"/>
        <end position="466"/>
    </location>
</feature>
<feature type="compositionally biased region" description="Basic residues" evidence="1">
    <location>
        <begin position="249"/>
        <end position="264"/>
    </location>
</feature>
<protein>
    <submittedName>
        <fullName evidence="2">Uncharacterized protein</fullName>
    </submittedName>
</protein>
<evidence type="ECO:0000313" key="2">
    <source>
        <dbReference type="EMBL" id="OSX65689.1"/>
    </source>
</evidence>
<dbReference type="AlphaFoldDB" id="A0A1X6NAL3"/>
<dbReference type="EMBL" id="KZ110592">
    <property type="protein sequence ID" value="OSX65689.1"/>
    <property type="molecule type" value="Genomic_DNA"/>
</dbReference>
<gene>
    <name evidence="2" type="ORF">POSPLADRAFT_1052361</name>
</gene>
<accession>A0A1X6NAL3</accession>
<dbReference type="RefSeq" id="XP_024342483.1">
    <property type="nucleotide sequence ID" value="XM_024480264.1"/>
</dbReference>
<feature type="region of interest" description="Disordered" evidence="1">
    <location>
        <begin position="148"/>
        <end position="298"/>
    </location>
</feature>
<dbReference type="GeneID" id="36325214"/>
<feature type="region of interest" description="Disordered" evidence="1">
    <location>
        <begin position="1"/>
        <end position="24"/>
    </location>
</feature>
<feature type="region of interest" description="Disordered" evidence="1">
    <location>
        <begin position="377"/>
        <end position="399"/>
    </location>
</feature>
<proteinExistence type="predicted"/>
<evidence type="ECO:0000313" key="3">
    <source>
        <dbReference type="Proteomes" id="UP000194127"/>
    </source>
</evidence>
<evidence type="ECO:0000256" key="1">
    <source>
        <dbReference type="SAM" id="MobiDB-lite"/>
    </source>
</evidence>
<keyword evidence="3" id="KW-1185">Reference proteome</keyword>
<organism evidence="2 3">
    <name type="scientific">Postia placenta MAD-698-R-SB12</name>
    <dbReference type="NCBI Taxonomy" id="670580"/>
    <lineage>
        <taxon>Eukaryota</taxon>
        <taxon>Fungi</taxon>
        <taxon>Dikarya</taxon>
        <taxon>Basidiomycota</taxon>
        <taxon>Agaricomycotina</taxon>
        <taxon>Agaricomycetes</taxon>
        <taxon>Polyporales</taxon>
        <taxon>Adustoporiaceae</taxon>
        <taxon>Rhodonia</taxon>
    </lineage>
</organism>
<dbReference type="Proteomes" id="UP000194127">
    <property type="component" value="Unassembled WGS sequence"/>
</dbReference>
<feature type="compositionally biased region" description="Polar residues" evidence="1">
    <location>
        <begin position="150"/>
        <end position="163"/>
    </location>
</feature>
<sequence>MSENHHGRERLTRGTHRYRPYVPRGPPELDNRQLRNYLLIAAWMVMCFLSSRLPPTLSPSSPLPTVSEPSPISDHDTLLFITAARSRRASKLSLTSSSGYSQCNSTATLASNASSAVPSLSSSTGATPANSFLRSLRSFLSNGSLLARAKSQTTRSRPSTCSASPLHEDEIDVPVSAPPVPRSHPSHASDLYASARKPTLPPLPPDSRALDEPATFPQSDSPDIKTILATTPRPHRKSSMSCLSGRSRLPSRSRSQPRRAPFRRHVSEGIPSARRREGELRRTSEASLPVPALGGRPASPTELAYARNAWVEDSFVSDYGVLLDGTGTTMDVVGGKEACLERELDGSGNDMDSSIDIHMPLPNLMLRHGLLSPNSKLLPQASRVGTPSEDEDAPSPLTHKLSANTLKTKITPSAFHSPHPLSRIGSATGLSALAKDGRPRGLSHSPCPQDRRVSSSSATSSTVGVPSRTFVSSLRPTSSTGRLVARILGYIHELEETLDSTSSASSARVFMPVTPVGYDGPGRSPIFGSQNGRMMQRPKLDAWLAFMGWSVSGGSNLAATPSSLPSARTPSVL</sequence>
<dbReference type="OrthoDB" id="3064136at2759"/>